<sequence>MESTIMLDSESAHQRTTNAIRSRNMADLLDAVRTGRLRVVDRPLHNGPFCPRMEVYDDPDSPNILATFELPGVKVSDIAISVKPEGLEIRGQRLSRCRGNHPQYPSAHGLSESQTSEMDASIRSNNRFFPYRELRYGRFYRRLRLPSGANISCITAHLADGLLTVSVPRSPQAGPGMPGVAAGTADCRVRHNTSFVRSDPRGAVEDGSN</sequence>
<evidence type="ECO:0000256" key="2">
    <source>
        <dbReference type="PROSITE-ProRule" id="PRU00285"/>
    </source>
</evidence>
<dbReference type="SUPFAM" id="SSF49764">
    <property type="entry name" value="HSP20-like chaperones"/>
    <property type="match status" value="1"/>
</dbReference>
<protein>
    <submittedName>
        <fullName evidence="6">HSP20-like chaperone</fullName>
    </submittedName>
</protein>
<comment type="caution">
    <text evidence="6">The sequence shown here is derived from an EMBL/GenBank/DDBJ whole genome shotgun (WGS) entry which is preliminary data.</text>
</comment>
<dbReference type="EMBL" id="JARKIE010000006">
    <property type="protein sequence ID" value="KAJ7706781.1"/>
    <property type="molecule type" value="Genomic_DNA"/>
</dbReference>
<name>A0AAD7GWL3_MYCRO</name>
<dbReference type="Pfam" id="PF00011">
    <property type="entry name" value="HSP20"/>
    <property type="match status" value="1"/>
</dbReference>
<dbReference type="CDD" id="cd06464">
    <property type="entry name" value="ACD_sHsps-like"/>
    <property type="match status" value="1"/>
</dbReference>
<feature type="region of interest" description="Disordered" evidence="4">
    <location>
        <begin position="96"/>
        <end position="116"/>
    </location>
</feature>
<keyword evidence="7" id="KW-1185">Reference proteome</keyword>
<evidence type="ECO:0000256" key="1">
    <source>
        <dbReference type="ARBA" id="ARBA00023016"/>
    </source>
</evidence>
<dbReference type="Proteomes" id="UP001221757">
    <property type="component" value="Unassembled WGS sequence"/>
</dbReference>
<evidence type="ECO:0000313" key="7">
    <source>
        <dbReference type="Proteomes" id="UP001221757"/>
    </source>
</evidence>
<evidence type="ECO:0000313" key="6">
    <source>
        <dbReference type="EMBL" id="KAJ7706781.1"/>
    </source>
</evidence>
<dbReference type="InterPro" id="IPR002068">
    <property type="entry name" value="A-crystallin/Hsp20_dom"/>
</dbReference>
<feature type="domain" description="SHSP" evidence="5">
    <location>
        <begin position="44"/>
        <end position="185"/>
    </location>
</feature>
<dbReference type="InterPro" id="IPR008978">
    <property type="entry name" value="HSP20-like_chaperone"/>
</dbReference>
<evidence type="ECO:0000256" key="4">
    <source>
        <dbReference type="SAM" id="MobiDB-lite"/>
    </source>
</evidence>
<dbReference type="InterPro" id="IPR031107">
    <property type="entry name" value="Small_HSP"/>
</dbReference>
<reference evidence="6" key="1">
    <citation type="submission" date="2023-03" db="EMBL/GenBank/DDBJ databases">
        <title>Massive genome expansion in bonnet fungi (Mycena s.s.) driven by repeated elements and novel gene families across ecological guilds.</title>
        <authorList>
            <consortium name="Lawrence Berkeley National Laboratory"/>
            <person name="Harder C.B."/>
            <person name="Miyauchi S."/>
            <person name="Viragh M."/>
            <person name="Kuo A."/>
            <person name="Thoen E."/>
            <person name="Andreopoulos B."/>
            <person name="Lu D."/>
            <person name="Skrede I."/>
            <person name="Drula E."/>
            <person name="Henrissat B."/>
            <person name="Morin E."/>
            <person name="Kohler A."/>
            <person name="Barry K."/>
            <person name="LaButti K."/>
            <person name="Morin E."/>
            <person name="Salamov A."/>
            <person name="Lipzen A."/>
            <person name="Mereny Z."/>
            <person name="Hegedus B."/>
            <person name="Baldrian P."/>
            <person name="Stursova M."/>
            <person name="Weitz H."/>
            <person name="Taylor A."/>
            <person name="Grigoriev I.V."/>
            <person name="Nagy L.G."/>
            <person name="Martin F."/>
            <person name="Kauserud H."/>
        </authorList>
    </citation>
    <scope>NUCLEOTIDE SEQUENCE</scope>
    <source>
        <strain evidence="6">CBHHK067</strain>
    </source>
</reference>
<proteinExistence type="inferred from homology"/>
<dbReference type="PROSITE" id="PS01031">
    <property type="entry name" value="SHSP"/>
    <property type="match status" value="1"/>
</dbReference>
<gene>
    <name evidence="6" type="ORF">B0H17DRAFT_972745</name>
</gene>
<comment type="similarity">
    <text evidence="2 3">Belongs to the small heat shock protein (HSP20) family.</text>
</comment>
<keyword evidence="1" id="KW-0346">Stress response</keyword>
<evidence type="ECO:0000259" key="5">
    <source>
        <dbReference type="PROSITE" id="PS01031"/>
    </source>
</evidence>
<dbReference type="PANTHER" id="PTHR11527">
    <property type="entry name" value="HEAT-SHOCK PROTEIN 20 FAMILY MEMBER"/>
    <property type="match status" value="1"/>
</dbReference>
<accession>A0AAD7GWL3</accession>
<evidence type="ECO:0000256" key="3">
    <source>
        <dbReference type="RuleBase" id="RU003616"/>
    </source>
</evidence>
<organism evidence="6 7">
    <name type="scientific">Mycena rosella</name>
    <name type="common">Pink bonnet</name>
    <name type="synonym">Agaricus rosellus</name>
    <dbReference type="NCBI Taxonomy" id="1033263"/>
    <lineage>
        <taxon>Eukaryota</taxon>
        <taxon>Fungi</taxon>
        <taxon>Dikarya</taxon>
        <taxon>Basidiomycota</taxon>
        <taxon>Agaricomycotina</taxon>
        <taxon>Agaricomycetes</taxon>
        <taxon>Agaricomycetidae</taxon>
        <taxon>Agaricales</taxon>
        <taxon>Marasmiineae</taxon>
        <taxon>Mycenaceae</taxon>
        <taxon>Mycena</taxon>
    </lineage>
</organism>
<dbReference type="Gene3D" id="2.60.40.790">
    <property type="match status" value="1"/>
</dbReference>
<dbReference type="AlphaFoldDB" id="A0AAD7GWL3"/>